<dbReference type="Proteomes" id="UP001221757">
    <property type="component" value="Unassembled WGS sequence"/>
</dbReference>
<gene>
    <name evidence="1" type="ORF">B0H17DRAFT_1052620</name>
</gene>
<evidence type="ECO:0000313" key="2">
    <source>
        <dbReference type="Proteomes" id="UP001221757"/>
    </source>
</evidence>
<dbReference type="EMBL" id="JARKIE010000032">
    <property type="protein sequence ID" value="KAJ7697013.1"/>
    <property type="molecule type" value="Genomic_DNA"/>
</dbReference>
<protein>
    <submittedName>
        <fullName evidence="1">Uncharacterized protein</fullName>
    </submittedName>
</protein>
<reference evidence="1" key="1">
    <citation type="submission" date="2023-03" db="EMBL/GenBank/DDBJ databases">
        <title>Massive genome expansion in bonnet fungi (Mycena s.s.) driven by repeated elements and novel gene families across ecological guilds.</title>
        <authorList>
            <consortium name="Lawrence Berkeley National Laboratory"/>
            <person name="Harder C.B."/>
            <person name="Miyauchi S."/>
            <person name="Viragh M."/>
            <person name="Kuo A."/>
            <person name="Thoen E."/>
            <person name="Andreopoulos B."/>
            <person name="Lu D."/>
            <person name="Skrede I."/>
            <person name="Drula E."/>
            <person name="Henrissat B."/>
            <person name="Morin E."/>
            <person name="Kohler A."/>
            <person name="Barry K."/>
            <person name="LaButti K."/>
            <person name="Morin E."/>
            <person name="Salamov A."/>
            <person name="Lipzen A."/>
            <person name="Mereny Z."/>
            <person name="Hegedus B."/>
            <person name="Baldrian P."/>
            <person name="Stursova M."/>
            <person name="Weitz H."/>
            <person name="Taylor A."/>
            <person name="Grigoriev I.V."/>
            <person name="Nagy L.G."/>
            <person name="Martin F."/>
            <person name="Kauserud H."/>
        </authorList>
    </citation>
    <scope>NUCLEOTIDE SEQUENCE</scope>
    <source>
        <strain evidence="1">CBHHK067</strain>
    </source>
</reference>
<evidence type="ECO:0000313" key="1">
    <source>
        <dbReference type="EMBL" id="KAJ7697013.1"/>
    </source>
</evidence>
<dbReference type="AlphaFoldDB" id="A0AAD7DQX2"/>
<sequence>AHKSLLPPLSPLATFCNLPTSTRFNGCAASPSLSLYWVINSDLRTRDSQLSGLLALPSDHCLEYVQNYAPHLTVHLSCFSPSQRSPTPQAAVESGAPSSHVAVDIHRPSKQATAPAIHTYLSPHSSSSSCEIIFLCKGYYSLPCPSINPKRRRVFYCTYLLPTILVTITFIS</sequence>
<keyword evidence="2" id="KW-1185">Reference proteome</keyword>
<feature type="non-terminal residue" evidence="1">
    <location>
        <position position="1"/>
    </location>
</feature>
<comment type="caution">
    <text evidence="1">The sequence shown here is derived from an EMBL/GenBank/DDBJ whole genome shotgun (WGS) entry which is preliminary data.</text>
</comment>
<name>A0AAD7DQX2_MYCRO</name>
<accession>A0AAD7DQX2</accession>
<proteinExistence type="predicted"/>
<organism evidence="1 2">
    <name type="scientific">Mycena rosella</name>
    <name type="common">Pink bonnet</name>
    <name type="synonym">Agaricus rosellus</name>
    <dbReference type="NCBI Taxonomy" id="1033263"/>
    <lineage>
        <taxon>Eukaryota</taxon>
        <taxon>Fungi</taxon>
        <taxon>Dikarya</taxon>
        <taxon>Basidiomycota</taxon>
        <taxon>Agaricomycotina</taxon>
        <taxon>Agaricomycetes</taxon>
        <taxon>Agaricomycetidae</taxon>
        <taxon>Agaricales</taxon>
        <taxon>Marasmiineae</taxon>
        <taxon>Mycenaceae</taxon>
        <taxon>Mycena</taxon>
    </lineage>
</organism>